<sequence length="585" mass="64834">MFQPVPPPLWAAVLFLSYQNNYFKRTLKTNAFNNINKVQELIMTAIFEQGLPKTIANHVPLSPLTFIERSASIYPDYPAVVHGSTRRTWSETWSRCRQLASALEKRGIQPGQTVAAMLPNIPAMFEAHFGVPLAGCVLNTLNIRLDAEAISYMLEHGEAKAILVDPEFAEVIQQAVAKLTHKPLIIDVADVEFLGETHGIGELEYEALLNEGDADFAYQLPADEWDAISLNYTSGTTGKPKGVVYHHRGAYLNAVSNIMEWAMPHHPIYLWTLPMFHCNGWCFPWTIAANAGVNVCLRRVDPKKIMQLIAEERVTHFSGAPIILNGLVNLPAEDKHQFDHPVKVTTAGAAPPASVIAGVEKLGIEVTHVYGLTEVYGPVTVCAWRETWDELPLEARAKIKARQGVRYHMLEALCVADPLTLEPVPKDGQTMGEILMRGNNVMKGYLKNPEATEQALEGGWYHTGDLAVWHPDGYIEIKDRSKDIIISGGENISTIEVEDAIYGHPAVEEAAVVAKPDEKWGETPCAFVKLKVGYGEVTDADIIAHCREHLAGYKVPKTVIFSELPKTSTGKIQKFVLREEAKQHS</sequence>
<dbReference type="GO" id="GO:0016874">
    <property type="term" value="F:ligase activity"/>
    <property type="evidence" value="ECO:0007669"/>
    <property type="project" value="UniProtKB-KW"/>
</dbReference>
<dbReference type="InterPro" id="IPR042099">
    <property type="entry name" value="ANL_N_sf"/>
</dbReference>
<accession>A0A7U9C169</accession>
<dbReference type="InterPro" id="IPR000873">
    <property type="entry name" value="AMP-dep_synth/lig_dom"/>
</dbReference>
<evidence type="ECO:0000259" key="6">
    <source>
        <dbReference type="Pfam" id="PF13193"/>
    </source>
</evidence>
<dbReference type="FunFam" id="3.40.50.12780:FF:000003">
    <property type="entry name" value="Long-chain-fatty-acid--CoA ligase FadD"/>
    <property type="match status" value="1"/>
</dbReference>
<protein>
    <submittedName>
        <fullName evidence="7">Medium-chain-fatty-acid--CoA ligase</fullName>
    </submittedName>
</protein>
<dbReference type="InterPro" id="IPR045851">
    <property type="entry name" value="AMP-bd_C_sf"/>
</dbReference>
<dbReference type="Pfam" id="PF13193">
    <property type="entry name" value="AMP-binding_C"/>
    <property type="match status" value="1"/>
</dbReference>
<dbReference type="SUPFAM" id="SSF56801">
    <property type="entry name" value="Acetyl-CoA synthetase-like"/>
    <property type="match status" value="1"/>
</dbReference>
<evidence type="ECO:0000313" key="7">
    <source>
        <dbReference type="EMBL" id="EHJ93248.1"/>
    </source>
</evidence>
<dbReference type="InterPro" id="IPR020845">
    <property type="entry name" value="AMP-binding_CS"/>
</dbReference>
<keyword evidence="2 7" id="KW-0436">Ligase</keyword>
<evidence type="ECO:0000256" key="2">
    <source>
        <dbReference type="ARBA" id="ARBA00022598"/>
    </source>
</evidence>
<dbReference type="NCBIfam" id="NF006020">
    <property type="entry name" value="PRK08162.1"/>
    <property type="match status" value="1"/>
</dbReference>
<organism evidence="7 8">
    <name type="scientific">Vreelandella boliviensis LC1</name>
    <dbReference type="NCBI Taxonomy" id="1072583"/>
    <lineage>
        <taxon>Bacteria</taxon>
        <taxon>Pseudomonadati</taxon>
        <taxon>Pseudomonadota</taxon>
        <taxon>Gammaproteobacteria</taxon>
        <taxon>Oceanospirillales</taxon>
        <taxon>Halomonadaceae</taxon>
        <taxon>Vreelandella</taxon>
    </lineage>
</organism>
<dbReference type="Proteomes" id="UP000005756">
    <property type="component" value="Unassembled WGS sequence"/>
</dbReference>
<feature type="domain" description="AMP-binding enzyme C-terminal" evidence="6">
    <location>
        <begin position="496"/>
        <end position="571"/>
    </location>
</feature>
<dbReference type="PANTHER" id="PTHR43859:SF4">
    <property type="entry name" value="BUTANOATE--COA LIGASE AAE1-RELATED"/>
    <property type="match status" value="1"/>
</dbReference>
<evidence type="ECO:0000256" key="4">
    <source>
        <dbReference type="ARBA" id="ARBA00023098"/>
    </source>
</evidence>
<evidence type="ECO:0000256" key="1">
    <source>
        <dbReference type="ARBA" id="ARBA00006432"/>
    </source>
</evidence>
<dbReference type="PANTHER" id="PTHR43859">
    <property type="entry name" value="ACYL-ACTIVATING ENZYME"/>
    <property type="match status" value="1"/>
</dbReference>
<name>A0A7U9C169_9GAMM</name>
<keyword evidence="4" id="KW-0443">Lipid metabolism</keyword>
<gene>
    <name evidence="7" type="ORF">KUC_0195</name>
</gene>
<dbReference type="PROSITE" id="PS00455">
    <property type="entry name" value="AMP_BINDING"/>
    <property type="match status" value="1"/>
</dbReference>
<dbReference type="Pfam" id="PF00501">
    <property type="entry name" value="AMP-binding"/>
    <property type="match status" value="1"/>
</dbReference>
<keyword evidence="3" id="KW-0276">Fatty acid metabolism</keyword>
<reference evidence="7 8" key="1">
    <citation type="submission" date="2011-10" db="EMBL/GenBank/DDBJ databases">
        <authorList>
            <person name="Quillaguamn J."/>
            <person name="Guzmn D."/>
            <person name="Balderrama-Subieta A."/>
            <person name="Cardona-Ortuo C."/>
            <person name="Guevara-Martnez M."/>
            <person name="Callisaya-Quispe N."/>
        </authorList>
    </citation>
    <scope>NUCLEOTIDE SEQUENCE [LARGE SCALE GENOMIC DNA]</scope>
    <source>
        <strain evidence="7 8">LC1</strain>
    </source>
</reference>
<evidence type="ECO:0000256" key="3">
    <source>
        <dbReference type="ARBA" id="ARBA00022832"/>
    </source>
</evidence>
<dbReference type="AlphaFoldDB" id="A0A7U9C169"/>
<comment type="similarity">
    <text evidence="1">Belongs to the ATP-dependent AMP-binding enzyme family.</text>
</comment>
<dbReference type="Gene3D" id="3.30.300.30">
    <property type="match status" value="1"/>
</dbReference>
<dbReference type="InterPro" id="IPR025110">
    <property type="entry name" value="AMP-bd_C"/>
</dbReference>
<feature type="domain" description="AMP-dependent synthetase/ligase" evidence="5">
    <location>
        <begin position="68"/>
        <end position="446"/>
    </location>
</feature>
<dbReference type="Gene3D" id="3.40.50.12780">
    <property type="entry name" value="N-terminal domain of ligase-like"/>
    <property type="match status" value="1"/>
</dbReference>
<proteinExistence type="inferred from homology"/>
<dbReference type="EMBL" id="JH393257">
    <property type="protein sequence ID" value="EHJ93248.1"/>
    <property type="molecule type" value="Genomic_DNA"/>
</dbReference>
<dbReference type="CDD" id="cd12118">
    <property type="entry name" value="ttLC_FACS_AEE21_like"/>
    <property type="match status" value="1"/>
</dbReference>
<evidence type="ECO:0000313" key="8">
    <source>
        <dbReference type="Proteomes" id="UP000005756"/>
    </source>
</evidence>
<dbReference type="FunFam" id="3.30.300.30:FF:000008">
    <property type="entry name" value="2,3-dihydroxybenzoate-AMP ligase"/>
    <property type="match status" value="1"/>
</dbReference>
<dbReference type="GO" id="GO:0006631">
    <property type="term" value="P:fatty acid metabolic process"/>
    <property type="evidence" value="ECO:0007669"/>
    <property type="project" value="UniProtKB-KW"/>
</dbReference>
<evidence type="ECO:0000259" key="5">
    <source>
        <dbReference type="Pfam" id="PF00501"/>
    </source>
</evidence>